<evidence type="ECO:0000256" key="3">
    <source>
        <dbReference type="ARBA" id="ARBA00022475"/>
    </source>
</evidence>
<evidence type="ECO:0000256" key="5">
    <source>
        <dbReference type="ARBA" id="ARBA00022840"/>
    </source>
</evidence>
<dbReference type="InterPro" id="IPR017871">
    <property type="entry name" value="ABC_transporter-like_CS"/>
</dbReference>
<dbReference type="PANTHER" id="PTHR42711">
    <property type="entry name" value="ABC TRANSPORTER ATP-BINDING PROTEIN"/>
    <property type="match status" value="1"/>
</dbReference>
<evidence type="ECO:0000256" key="7">
    <source>
        <dbReference type="ARBA" id="ARBA00023136"/>
    </source>
</evidence>
<dbReference type="GO" id="GO:0016887">
    <property type="term" value="F:ATP hydrolysis activity"/>
    <property type="evidence" value="ECO:0007669"/>
    <property type="project" value="InterPro"/>
</dbReference>
<sequence length="315" mass="33533">MTDHALVAAGLHKRYGATAALDGFDLAIERGTIHGLLGPNGAGKSTAVRALATLVDYDDGTATIDGFDVRSQGAKVRQRIGLVGQSAAVDEILGGRQNLVMFGRLYGLSTRAATVRADELLERFGLSEAARKPVSGYSGGMRRRLDIAASLIQTPAVLFLDEPTTGLDPRGRNEVWEVVRRIRDEGTTVLLTTQYLDEADQLASRISVMNAGAVIAEGAPAELKREVGRDVLVVVVTDGGRVHEASTILDRVGDGPVSIDPDERQVSVPARGGSAALVGALRELDARRIEVEDIALRRPTLDEVFLTLTAPEVHA</sequence>
<dbReference type="Gene3D" id="3.40.50.300">
    <property type="entry name" value="P-loop containing nucleotide triphosphate hydrolases"/>
    <property type="match status" value="1"/>
</dbReference>
<dbReference type="GO" id="GO:0005886">
    <property type="term" value="C:plasma membrane"/>
    <property type="evidence" value="ECO:0007669"/>
    <property type="project" value="UniProtKB-SubCell"/>
</dbReference>
<dbReference type="SUPFAM" id="SSF52540">
    <property type="entry name" value="P-loop containing nucleoside triphosphate hydrolases"/>
    <property type="match status" value="1"/>
</dbReference>
<evidence type="ECO:0000256" key="2">
    <source>
        <dbReference type="ARBA" id="ARBA00022448"/>
    </source>
</evidence>
<accession>A0A4Q9GXI8</accession>
<keyword evidence="7" id="KW-0472">Membrane</keyword>
<evidence type="ECO:0000256" key="6">
    <source>
        <dbReference type="ARBA" id="ARBA00022967"/>
    </source>
</evidence>
<keyword evidence="5 11" id="KW-0067">ATP-binding</keyword>
<dbReference type="PROSITE" id="PS00211">
    <property type="entry name" value="ABC_TRANSPORTER_1"/>
    <property type="match status" value="1"/>
</dbReference>
<keyword evidence="6" id="KW-1278">Translocase</keyword>
<dbReference type="Pfam" id="PF00005">
    <property type="entry name" value="ABC_tran"/>
    <property type="match status" value="1"/>
</dbReference>
<dbReference type="SMART" id="SM00382">
    <property type="entry name" value="AAA"/>
    <property type="match status" value="1"/>
</dbReference>
<dbReference type="InterPro" id="IPR050763">
    <property type="entry name" value="ABC_transporter_ATP-binding"/>
</dbReference>
<keyword evidence="12" id="KW-1185">Reference proteome</keyword>
<dbReference type="EMBL" id="SISG01000001">
    <property type="protein sequence ID" value="TBN57957.1"/>
    <property type="molecule type" value="Genomic_DNA"/>
</dbReference>
<comment type="similarity">
    <text evidence="9">Belongs to the ABC transporter superfamily. Drug exporter-1 (DrugE1) (TC 3.A.1.105) family.</text>
</comment>
<evidence type="ECO:0000313" key="12">
    <source>
        <dbReference type="Proteomes" id="UP000294194"/>
    </source>
</evidence>
<dbReference type="InterPro" id="IPR003593">
    <property type="entry name" value="AAA+_ATPase"/>
</dbReference>
<dbReference type="PROSITE" id="PS50893">
    <property type="entry name" value="ABC_TRANSPORTER_2"/>
    <property type="match status" value="1"/>
</dbReference>
<keyword evidence="3" id="KW-1003">Cell membrane</keyword>
<dbReference type="PANTHER" id="PTHR42711:SF19">
    <property type="entry name" value="DOXORUBICIN RESISTANCE ATP-BINDING PROTEIN DRRA"/>
    <property type="match status" value="1"/>
</dbReference>
<dbReference type="GO" id="GO:0043215">
    <property type="term" value="P:daunorubicin transport"/>
    <property type="evidence" value="ECO:0007669"/>
    <property type="project" value="InterPro"/>
</dbReference>
<organism evidence="11 12">
    <name type="scientific">Glaciihabitans arcticus</name>
    <dbReference type="NCBI Taxonomy" id="2668039"/>
    <lineage>
        <taxon>Bacteria</taxon>
        <taxon>Bacillati</taxon>
        <taxon>Actinomycetota</taxon>
        <taxon>Actinomycetes</taxon>
        <taxon>Micrococcales</taxon>
        <taxon>Microbacteriaceae</taxon>
        <taxon>Glaciihabitans</taxon>
    </lineage>
</organism>
<keyword evidence="8" id="KW-0046">Antibiotic resistance</keyword>
<proteinExistence type="inferred from homology"/>
<dbReference type="AlphaFoldDB" id="A0A4Q9GXI8"/>
<dbReference type="NCBIfam" id="TIGR01188">
    <property type="entry name" value="drrA"/>
    <property type="match status" value="1"/>
</dbReference>
<dbReference type="GO" id="GO:0005524">
    <property type="term" value="F:ATP binding"/>
    <property type="evidence" value="ECO:0007669"/>
    <property type="project" value="UniProtKB-KW"/>
</dbReference>
<reference evidence="12" key="1">
    <citation type="submission" date="2019-02" db="EMBL/GenBank/DDBJ databases">
        <title>Glaciihabitans arcticus sp. nov., a psychrotolerant bacterium isolated from polar soil.</title>
        <authorList>
            <person name="Dahal R.H."/>
        </authorList>
    </citation>
    <scope>NUCLEOTIDE SEQUENCE [LARGE SCALE GENOMIC DNA]</scope>
    <source>
        <strain evidence="12">RP-3-7</strain>
    </source>
</reference>
<evidence type="ECO:0000256" key="4">
    <source>
        <dbReference type="ARBA" id="ARBA00022741"/>
    </source>
</evidence>
<comment type="subcellular location">
    <subcellularLocation>
        <location evidence="1">Cell membrane</location>
        <topology evidence="1">Peripheral membrane protein</topology>
        <orientation evidence="1">Cytoplasmic side</orientation>
    </subcellularLocation>
</comment>
<dbReference type="InterPro" id="IPR003439">
    <property type="entry name" value="ABC_transporter-like_ATP-bd"/>
</dbReference>
<dbReference type="Proteomes" id="UP000294194">
    <property type="component" value="Unassembled WGS sequence"/>
</dbReference>
<keyword evidence="2" id="KW-0813">Transport</keyword>
<evidence type="ECO:0000256" key="1">
    <source>
        <dbReference type="ARBA" id="ARBA00004413"/>
    </source>
</evidence>
<evidence type="ECO:0000259" key="10">
    <source>
        <dbReference type="PROSITE" id="PS50893"/>
    </source>
</evidence>
<protein>
    <submittedName>
        <fullName evidence="11">ATP-binding cassette domain-containing protein</fullName>
    </submittedName>
</protein>
<dbReference type="InterPro" id="IPR027417">
    <property type="entry name" value="P-loop_NTPase"/>
</dbReference>
<dbReference type="GO" id="GO:0046677">
    <property type="term" value="P:response to antibiotic"/>
    <property type="evidence" value="ECO:0007669"/>
    <property type="project" value="UniProtKB-KW"/>
</dbReference>
<evidence type="ECO:0000256" key="9">
    <source>
        <dbReference type="ARBA" id="ARBA00049985"/>
    </source>
</evidence>
<name>A0A4Q9GXI8_9MICO</name>
<feature type="domain" description="ABC transporter" evidence="10">
    <location>
        <begin position="6"/>
        <end position="236"/>
    </location>
</feature>
<dbReference type="RefSeq" id="WP_130982066.1">
    <property type="nucleotide sequence ID" value="NZ_SISG01000001.1"/>
</dbReference>
<comment type="caution">
    <text evidence="11">The sequence shown here is derived from an EMBL/GenBank/DDBJ whole genome shotgun (WGS) entry which is preliminary data.</text>
</comment>
<evidence type="ECO:0000256" key="8">
    <source>
        <dbReference type="ARBA" id="ARBA00023251"/>
    </source>
</evidence>
<dbReference type="InterPro" id="IPR005894">
    <property type="entry name" value="DrrA"/>
</dbReference>
<keyword evidence="4" id="KW-0547">Nucleotide-binding</keyword>
<gene>
    <name evidence="11" type="ORF">EYE40_11410</name>
</gene>
<dbReference type="GO" id="GO:1900753">
    <property type="term" value="P:doxorubicin transport"/>
    <property type="evidence" value="ECO:0007669"/>
    <property type="project" value="InterPro"/>
</dbReference>
<evidence type="ECO:0000313" key="11">
    <source>
        <dbReference type="EMBL" id="TBN57957.1"/>
    </source>
</evidence>